<accession>A0A2N3HF25</accession>
<evidence type="ECO:0008006" key="8">
    <source>
        <dbReference type="Google" id="ProtNLM"/>
    </source>
</evidence>
<keyword evidence="7" id="KW-1185">Reference proteome</keyword>
<dbReference type="OrthoDB" id="9780455at2"/>
<dbReference type="NCBIfam" id="TIGR04183">
    <property type="entry name" value="Por_Secre_tail"/>
    <property type="match status" value="1"/>
</dbReference>
<dbReference type="Gene3D" id="1.10.606.10">
    <property type="entry name" value="Vanadium-containing Chloroperoxidase, domain 2"/>
    <property type="match status" value="1"/>
</dbReference>
<dbReference type="EMBL" id="PJEO01000056">
    <property type="protein sequence ID" value="PKQ43579.1"/>
    <property type="molecule type" value="Genomic_DNA"/>
</dbReference>
<protein>
    <recommendedName>
        <fullName evidence="8">ASPIC/UnbV domain-containing protein</fullName>
    </recommendedName>
</protein>
<dbReference type="InterPro" id="IPR028994">
    <property type="entry name" value="Integrin_alpha_N"/>
</dbReference>
<dbReference type="GO" id="GO:0004601">
    <property type="term" value="F:peroxidase activity"/>
    <property type="evidence" value="ECO:0007669"/>
    <property type="project" value="InterPro"/>
</dbReference>
<evidence type="ECO:0000256" key="1">
    <source>
        <dbReference type="ARBA" id="ARBA00022729"/>
    </source>
</evidence>
<dbReference type="SUPFAM" id="SSF69318">
    <property type="entry name" value="Integrin alpha N-terminal domain"/>
    <property type="match status" value="1"/>
</dbReference>
<feature type="signal peptide" evidence="2">
    <location>
        <begin position="1"/>
        <end position="26"/>
    </location>
</feature>
<reference evidence="6 7" key="1">
    <citation type="submission" date="2017-12" db="EMBL/GenBank/DDBJ databases">
        <title>Confluentibacter flavum sp. nov., isolated from the saline lake.</title>
        <authorList>
            <person name="Yu L."/>
        </authorList>
    </citation>
    <scope>NUCLEOTIDE SEQUENCE [LARGE SCALE GENOMIC DNA]</scope>
    <source>
        <strain evidence="6 7">3B</strain>
    </source>
</reference>
<dbReference type="Proteomes" id="UP000233435">
    <property type="component" value="Unassembled WGS sequence"/>
</dbReference>
<feature type="domain" description="DUF6851" evidence="5">
    <location>
        <begin position="681"/>
        <end position="831"/>
    </location>
</feature>
<evidence type="ECO:0000256" key="2">
    <source>
        <dbReference type="SAM" id="SignalP"/>
    </source>
</evidence>
<dbReference type="SUPFAM" id="SSF48317">
    <property type="entry name" value="Acid phosphatase/Vanadium-dependent haloperoxidase"/>
    <property type="match status" value="1"/>
</dbReference>
<dbReference type="InterPro" id="IPR011519">
    <property type="entry name" value="UnbV_ASPIC"/>
</dbReference>
<gene>
    <name evidence="6" type="ORF">CSW08_16355</name>
</gene>
<dbReference type="InterPro" id="IPR049283">
    <property type="entry name" value="DUF6851"/>
</dbReference>
<keyword evidence="1 2" id="KW-0732">Signal</keyword>
<comment type="caution">
    <text evidence="6">The sequence shown here is derived from an EMBL/GenBank/DDBJ whole genome shotgun (WGS) entry which is preliminary data.</text>
</comment>
<feature type="domain" description="ASPIC/UnbV" evidence="3">
    <location>
        <begin position="450"/>
        <end position="515"/>
    </location>
</feature>
<dbReference type="InterPro" id="IPR036938">
    <property type="entry name" value="PAP2/HPO_sf"/>
</dbReference>
<sequence>MKVKYISLRFLVVGLLSFLSFQKVEAQIFERIENFAGFESVSKNNGVSVADYDKDGDLDLFVVAKAQDENSIEESHSKLFKNNDDGTFTDVTELSGLINLFPKEETTISSVALAGFKYGAFWGDYDNDGYPDLFMTHSNKIQLFHNEGNGTFVEVTNAAGFNRYNGCVNIGATWFDYNNDGYLDIYISEWNISNSGSSCEGNQLYKNNGNGTFTNVSGIFQGNEKKSSYQSIPFDFNGDGWMDLYVANDYSNQANDLFINDKGTGFIEQSAYYGLNHSKDDMGIAIGDYNNDGFFDFYVSAIAENALLHNNSNMNFIDKARELNVLNTGWAWDVNFSDFDLDRDEDLFVLNGYDLGSSFSNENVYFENLYSQGETKFVNSTNKVNLYADVISVAQAVFDYDNDGDLDIFVTNNHEQAYFYENKITDFVQPNSNLHWFKVNLEGTTSNRDAIGAKVSVKTESGSIYRYVTGRGFLSQSLKPIHFGLGTDRTILELKIFWPSGFEETYENLETNSTIYIKEGEGYSYSQNAPSVKIYGCTDPNACNYNPFATISNGVCEYLPTDPINGNPQAVKGSVEVYEYPIKADSHLEWNVEGGQIVNSQSEGSITVEWGTGITGIVRVVEISGTCKSEVEELYVNLYDDATDIKEPSIARLWNETLLSLIRKDYARPTVHSRNLFHTSIALYDAWAIYDDEAQPYLLGNTVHNINSNFKGFKATGEVNEARKKTMSYAAYRLLSERFRLSPNPELSQGIMVKVMNDLGYDISITDADYTNGDPIALGNYIANQVISYGLQDGSNELNQYTNMYYESVNPPLDLSQPESLLDIDPNRWQPLKFNSFIDQSGNVMGGITPGFLGPEWGNVLPFSLEETDKEIFGRSGGSYPVYYNPTPPPSVYENTYKWGFSLVAKWSSHLDPNDGVIWDISPRSMGNISSSLFPDNYDDYSNFYDDIQGGDIGTGRSLNPITKEPYQEQLVTRGDYTRVLAEFWADGPDSETPPGHWFTILNYVNDHELLIKKFNGQGGILDALEWDVKSYFILGGAMHDSAIAAWGIKGWYDYIRPISAIRYMAEKGQSTDTTKENYDTLGIPLAEGFIEVVELGDPLAGDNDENVGMIKLYAWRGHSYITDVTTDKAGVGWILAKDWWPYQRPSFVTPPFAGFISGHSTFSRAAAEVLTLITGDDYFPGGMGEFLAKKNEFLVFEEGPSVDVTLQWATYRDASDQCSLSRIWGGIHPPIDDIQGRLIGEEIGKKAFAFGVNYFSGKEERNFTNKTVLKVYPNPILSTSRILTVSGVSFTDSISLYDINGRLIHIDSKDYNEKTRSATIKLPSSISTGIYILLVNTTPIKLVVNDGRL</sequence>
<dbReference type="CDD" id="cd03398">
    <property type="entry name" value="PAP2_haloperoxidase"/>
    <property type="match status" value="1"/>
</dbReference>
<dbReference type="Pfam" id="PF21167">
    <property type="entry name" value="DUF6851"/>
    <property type="match status" value="1"/>
</dbReference>
<dbReference type="PANTHER" id="PTHR16026:SF0">
    <property type="entry name" value="CARTILAGE ACIDIC PROTEIN 1"/>
    <property type="match status" value="1"/>
</dbReference>
<evidence type="ECO:0000259" key="4">
    <source>
        <dbReference type="Pfam" id="PF18962"/>
    </source>
</evidence>
<name>A0A2N3HF25_9FLAO</name>
<dbReference type="Gene3D" id="2.130.10.130">
    <property type="entry name" value="Integrin alpha, N-terminal"/>
    <property type="match status" value="1"/>
</dbReference>
<proteinExistence type="predicted"/>
<dbReference type="InterPro" id="IPR013517">
    <property type="entry name" value="FG-GAP"/>
</dbReference>
<dbReference type="RefSeq" id="WP_106660982.1">
    <property type="nucleotide sequence ID" value="NZ_PJEO01000056.1"/>
</dbReference>
<evidence type="ECO:0000313" key="6">
    <source>
        <dbReference type="EMBL" id="PKQ43579.1"/>
    </source>
</evidence>
<dbReference type="PANTHER" id="PTHR16026">
    <property type="entry name" value="CARTILAGE ACIDIC PROTEIN 1"/>
    <property type="match status" value="1"/>
</dbReference>
<dbReference type="InterPro" id="IPR027039">
    <property type="entry name" value="Crtac1"/>
</dbReference>
<evidence type="ECO:0000259" key="3">
    <source>
        <dbReference type="Pfam" id="PF07593"/>
    </source>
</evidence>
<dbReference type="Pfam" id="PF13517">
    <property type="entry name" value="FG-GAP_3"/>
    <property type="match status" value="2"/>
</dbReference>
<dbReference type="InterPro" id="IPR016119">
    <property type="entry name" value="Br/Cl_peroxidase_C"/>
</dbReference>
<dbReference type="InterPro" id="IPR026444">
    <property type="entry name" value="Secre_tail"/>
</dbReference>
<organism evidence="6 7">
    <name type="scientific">Confluentibacter flavum</name>
    <dbReference type="NCBI Taxonomy" id="1909700"/>
    <lineage>
        <taxon>Bacteria</taxon>
        <taxon>Pseudomonadati</taxon>
        <taxon>Bacteroidota</taxon>
        <taxon>Flavobacteriia</taxon>
        <taxon>Flavobacteriales</taxon>
        <taxon>Flavobacteriaceae</taxon>
        <taxon>Confluentibacter</taxon>
    </lineage>
</organism>
<evidence type="ECO:0000259" key="5">
    <source>
        <dbReference type="Pfam" id="PF21167"/>
    </source>
</evidence>
<dbReference type="Pfam" id="PF07593">
    <property type="entry name" value="UnbV_ASPIC"/>
    <property type="match status" value="1"/>
</dbReference>
<dbReference type="Pfam" id="PF18962">
    <property type="entry name" value="Por_Secre_tail"/>
    <property type="match status" value="1"/>
</dbReference>
<feature type="chain" id="PRO_5014839820" description="ASPIC/UnbV domain-containing protein" evidence="2">
    <location>
        <begin position="27"/>
        <end position="1350"/>
    </location>
</feature>
<feature type="domain" description="Secretion system C-terminal sorting" evidence="4">
    <location>
        <begin position="1272"/>
        <end position="1339"/>
    </location>
</feature>
<evidence type="ECO:0000313" key="7">
    <source>
        <dbReference type="Proteomes" id="UP000233435"/>
    </source>
</evidence>